<feature type="transmembrane region" description="Helical" evidence="9">
    <location>
        <begin position="248"/>
        <end position="266"/>
    </location>
</feature>
<proteinExistence type="inferred from homology"/>
<dbReference type="GO" id="GO:0005794">
    <property type="term" value="C:Golgi apparatus"/>
    <property type="evidence" value="ECO:0007669"/>
    <property type="project" value="UniProtKB-ARBA"/>
</dbReference>
<dbReference type="InterPro" id="IPR035952">
    <property type="entry name" value="Rhomboid-like_sf"/>
</dbReference>
<dbReference type="PANTHER" id="PTHR22936">
    <property type="entry name" value="RHOMBOID-RELATED"/>
    <property type="match status" value="1"/>
</dbReference>
<dbReference type="GO" id="GO:0016020">
    <property type="term" value="C:membrane"/>
    <property type="evidence" value="ECO:0007669"/>
    <property type="project" value="UniProtKB-SubCell"/>
</dbReference>
<reference evidence="12" key="1">
    <citation type="submission" date="2022-12" db="EMBL/GenBank/DDBJ databases">
        <title>Draft genome assemblies for two species of Escallonia (Escalloniales).</title>
        <authorList>
            <person name="Chanderbali A."/>
            <person name="Dervinis C."/>
            <person name="Anghel I."/>
            <person name="Soltis D."/>
            <person name="Soltis P."/>
            <person name="Zapata F."/>
        </authorList>
    </citation>
    <scope>NUCLEOTIDE SEQUENCE</scope>
    <source>
        <strain evidence="12">UCBG64.0493</strain>
        <tissue evidence="12">Leaf</tissue>
    </source>
</reference>
<keyword evidence="5 9" id="KW-0378">Hydrolase</keyword>
<evidence type="ECO:0000256" key="9">
    <source>
        <dbReference type="RuleBase" id="RU362115"/>
    </source>
</evidence>
<comment type="similarity">
    <text evidence="3 9">Belongs to the peptidase S54 family.</text>
</comment>
<dbReference type="AlphaFoldDB" id="A0AA89AWY4"/>
<evidence type="ECO:0000256" key="10">
    <source>
        <dbReference type="SAM" id="MobiDB-lite"/>
    </source>
</evidence>
<evidence type="ECO:0000256" key="6">
    <source>
        <dbReference type="ARBA" id="ARBA00022825"/>
    </source>
</evidence>
<feature type="transmembrane region" description="Helical" evidence="9">
    <location>
        <begin position="171"/>
        <end position="189"/>
    </location>
</feature>
<name>A0AA89AWY4_9ASTE</name>
<gene>
    <name evidence="12" type="ORF">RJ639_007208</name>
</gene>
<dbReference type="EC" id="3.4.21.105" evidence="9"/>
<feature type="transmembrane region" description="Helical" evidence="9">
    <location>
        <begin position="296"/>
        <end position="318"/>
    </location>
</feature>
<protein>
    <recommendedName>
        <fullName evidence="9">RHOMBOID-like protein</fullName>
        <ecNumber evidence="9">3.4.21.105</ecNumber>
    </recommendedName>
</protein>
<dbReference type="SUPFAM" id="SSF144091">
    <property type="entry name" value="Rhomboid-like"/>
    <property type="match status" value="1"/>
</dbReference>
<evidence type="ECO:0000256" key="3">
    <source>
        <dbReference type="ARBA" id="ARBA00009045"/>
    </source>
</evidence>
<feature type="domain" description="Peptidase S54 rhomboid" evidence="11">
    <location>
        <begin position="129"/>
        <end position="265"/>
    </location>
</feature>
<dbReference type="GO" id="GO:0004252">
    <property type="term" value="F:serine-type endopeptidase activity"/>
    <property type="evidence" value="ECO:0007669"/>
    <property type="project" value="InterPro"/>
</dbReference>
<dbReference type="PANTHER" id="PTHR22936:SF107">
    <property type="entry name" value="RHOMBOID-LIKE PROTEIN 1"/>
    <property type="match status" value="1"/>
</dbReference>
<dbReference type="Gene3D" id="1.20.1540.10">
    <property type="entry name" value="Rhomboid-like"/>
    <property type="match status" value="1"/>
</dbReference>
<dbReference type="InterPro" id="IPR002610">
    <property type="entry name" value="Peptidase_S54_rhomboid-like"/>
</dbReference>
<dbReference type="FunFam" id="1.20.1540.10:FF:000019">
    <property type="entry name" value="RHOMBOID-like protein"/>
    <property type="match status" value="1"/>
</dbReference>
<keyword evidence="7 9" id="KW-1133">Transmembrane helix</keyword>
<keyword evidence="9" id="KW-0645">Protease</keyword>
<feature type="compositionally biased region" description="Pro residues" evidence="10">
    <location>
        <begin position="38"/>
        <end position="47"/>
    </location>
</feature>
<organism evidence="12 13">
    <name type="scientific">Escallonia herrerae</name>
    <dbReference type="NCBI Taxonomy" id="1293975"/>
    <lineage>
        <taxon>Eukaryota</taxon>
        <taxon>Viridiplantae</taxon>
        <taxon>Streptophyta</taxon>
        <taxon>Embryophyta</taxon>
        <taxon>Tracheophyta</taxon>
        <taxon>Spermatophyta</taxon>
        <taxon>Magnoliopsida</taxon>
        <taxon>eudicotyledons</taxon>
        <taxon>Gunneridae</taxon>
        <taxon>Pentapetalae</taxon>
        <taxon>asterids</taxon>
        <taxon>campanulids</taxon>
        <taxon>Escalloniales</taxon>
        <taxon>Escalloniaceae</taxon>
        <taxon>Escallonia</taxon>
    </lineage>
</organism>
<evidence type="ECO:0000256" key="5">
    <source>
        <dbReference type="ARBA" id="ARBA00022801"/>
    </source>
</evidence>
<evidence type="ECO:0000313" key="13">
    <source>
        <dbReference type="Proteomes" id="UP001188597"/>
    </source>
</evidence>
<evidence type="ECO:0000259" key="11">
    <source>
        <dbReference type="Pfam" id="PF01694"/>
    </source>
</evidence>
<dbReference type="InterPro" id="IPR022764">
    <property type="entry name" value="Peptidase_S54_rhomboid_dom"/>
</dbReference>
<keyword evidence="4 9" id="KW-0812">Transmembrane</keyword>
<evidence type="ECO:0000256" key="1">
    <source>
        <dbReference type="ARBA" id="ARBA00000156"/>
    </source>
</evidence>
<comment type="function">
    <text evidence="9">Serine protease involved in intramembrane proteolysis.</text>
</comment>
<feature type="region of interest" description="Disordered" evidence="10">
    <location>
        <begin position="1"/>
        <end position="47"/>
    </location>
</feature>
<evidence type="ECO:0000256" key="7">
    <source>
        <dbReference type="ARBA" id="ARBA00022989"/>
    </source>
</evidence>
<feature type="transmembrane region" description="Helical" evidence="9">
    <location>
        <begin position="195"/>
        <end position="216"/>
    </location>
</feature>
<evidence type="ECO:0000256" key="2">
    <source>
        <dbReference type="ARBA" id="ARBA00004141"/>
    </source>
</evidence>
<keyword evidence="8 9" id="KW-0472">Membrane</keyword>
<sequence length="413" mass="45185">MAGRTPTDSSPELEIKVQPRLSDPHPLAPPPGRRHHPAPPPSRPPPEAYQPFKKWLPLLVPTIVVANVVLFVVAMYINDCPHNSQKCLGAKTLGRFAFQDTHTNPLLGPSATTLVRMGALEAKKVVDENQAWRLVTCMWLHAGVFHILPNMLSLLFVGIRLEQEFGYLRIGLLYIISGIGGSLLSSLFVRTTISVGASGALFGLLGGMLSELLTNWTIYADKLTALMTLILIIVINLAVGILPHVDNFAHFGGFISGFLLGFVLLIHPQFGWVSQQTAPPGYYGAKAKSKYKLYQYVLLVISLLLVVAGFTYGLILLLRGVDGNEYCSWCRHLSCIPTPLWTCEARCKVMDSGTLSNQVGNQVKLTCLGNGKSKSYMLSNGNNTSAIQQLCSQLCSKCWVLTNKDLVGAEQQK</sequence>
<keyword evidence="13" id="KW-1185">Reference proteome</keyword>
<dbReference type="Pfam" id="PF01694">
    <property type="entry name" value="Rhomboid"/>
    <property type="match status" value="1"/>
</dbReference>
<dbReference type="GO" id="GO:0006508">
    <property type="term" value="P:proteolysis"/>
    <property type="evidence" value="ECO:0007669"/>
    <property type="project" value="UniProtKB-KW"/>
</dbReference>
<evidence type="ECO:0000313" key="12">
    <source>
        <dbReference type="EMBL" id="KAK3017533.1"/>
    </source>
</evidence>
<feature type="compositionally biased region" description="Polar residues" evidence="10">
    <location>
        <begin position="1"/>
        <end position="10"/>
    </location>
</feature>
<feature type="transmembrane region" description="Helical" evidence="9">
    <location>
        <begin position="223"/>
        <end position="242"/>
    </location>
</feature>
<keyword evidence="6 9" id="KW-0720">Serine protease</keyword>
<feature type="transmembrane region" description="Helical" evidence="9">
    <location>
        <begin position="138"/>
        <end position="159"/>
    </location>
</feature>
<evidence type="ECO:0000256" key="8">
    <source>
        <dbReference type="ARBA" id="ARBA00023136"/>
    </source>
</evidence>
<evidence type="ECO:0000256" key="4">
    <source>
        <dbReference type="ARBA" id="ARBA00022692"/>
    </source>
</evidence>
<dbReference type="EMBL" id="JAVXUP010000996">
    <property type="protein sequence ID" value="KAK3017533.1"/>
    <property type="molecule type" value="Genomic_DNA"/>
</dbReference>
<accession>A0AA89AWY4</accession>
<feature type="transmembrane region" description="Helical" evidence="9">
    <location>
        <begin position="55"/>
        <end position="77"/>
    </location>
</feature>
<comment type="subcellular location">
    <subcellularLocation>
        <location evidence="2 9">Membrane</location>
        <topology evidence="2 9">Multi-pass membrane protein</topology>
    </subcellularLocation>
</comment>
<comment type="catalytic activity">
    <reaction evidence="1 9">
        <text>Cleaves type-1 transmembrane domains using a catalytic dyad composed of serine and histidine that are contributed by different transmembrane domains.</text>
        <dbReference type="EC" id="3.4.21.105"/>
    </reaction>
</comment>
<comment type="caution">
    <text evidence="12">The sequence shown here is derived from an EMBL/GenBank/DDBJ whole genome shotgun (WGS) entry which is preliminary data.</text>
</comment>
<dbReference type="Proteomes" id="UP001188597">
    <property type="component" value="Unassembled WGS sequence"/>
</dbReference>